<dbReference type="RefSeq" id="WP_343856092.1">
    <property type="nucleotide sequence ID" value="NZ_BAAAFD010000001.1"/>
</dbReference>
<evidence type="ECO:0000256" key="1">
    <source>
        <dbReference type="SAM" id="SignalP"/>
    </source>
</evidence>
<proteinExistence type="predicted"/>
<feature type="signal peptide" evidence="1">
    <location>
        <begin position="1"/>
        <end position="31"/>
    </location>
</feature>
<reference evidence="2 3" key="1">
    <citation type="journal article" date="2019" name="Int. J. Syst. Evol. Microbiol.">
        <title>The Global Catalogue of Microorganisms (GCM) 10K type strain sequencing project: providing services to taxonomists for standard genome sequencing and annotation.</title>
        <authorList>
            <consortium name="The Broad Institute Genomics Platform"/>
            <consortium name="The Broad Institute Genome Sequencing Center for Infectious Disease"/>
            <person name="Wu L."/>
            <person name="Ma J."/>
        </authorList>
    </citation>
    <scope>NUCLEOTIDE SEQUENCE [LARGE SCALE GENOMIC DNA]</scope>
    <source>
        <strain evidence="2 3">JCM 15896</strain>
    </source>
</reference>
<comment type="caution">
    <text evidence="2">The sequence shown here is derived from an EMBL/GenBank/DDBJ whole genome shotgun (WGS) entry which is preliminary data.</text>
</comment>
<organism evidence="2 3">
    <name type="scientific">Aliiglaciecola litoralis</name>
    <dbReference type="NCBI Taxonomy" id="582857"/>
    <lineage>
        <taxon>Bacteria</taxon>
        <taxon>Pseudomonadati</taxon>
        <taxon>Pseudomonadota</taxon>
        <taxon>Gammaproteobacteria</taxon>
        <taxon>Alteromonadales</taxon>
        <taxon>Alteromonadaceae</taxon>
        <taxon>Aliiglaciecola</taxon>
    </lineage>
</organism>
<dbReference type="Proteomes" id="UP001500359">
    <property type="component" value="Unassembled WGS sequence"/>
</dbReference>
<keyword evidence="3" id="KW-1185">Reference proteome</keyword>
<evidence type="ECO:0000313" key="3">
    <source>
        <dbReference type="Proteomes" id="UP001500359"/>
    </source>
</evidence>
<keyword evidence="1" id="KW-0732">Signal</keyword>
<dbReference type="EMBL" id="BAAAFD010000001">
    <property type="protein sequence ID" value="GAA0852934.1"/>
    <property type="molecule type" value="Genomic_DNA"/>
</dbReference>
<feature type="chain" id="PRO_5045077276" evidence="1">
    <location>
        <begin position="32"/>
        <end position="75"/>
    </location>
</feature>
<evidence type="ECO:0000313" key="2">
    <source>
        <dbReference type="EMBL" id="GAA0852934.1"/>
    </source>
</evidence>
<protein>
    <submittedName>
        <fullName evidence="2">Uncharacterized protein</fullName>
    </submittedName>
</protein>
<gene>
    <name evidence="2" type="ORF">GCM10009114_04360</name>
</gene>
<sequence>MNVQAIARRKLMQYLAASPLLAPLIPAKVLAATRLIQGPGKAALSDQSLFSLIQDPLVALDAFVFERIDKQRLTT</sequence>
<name>A0ABN1LCT9_9ALTE</name>
<accession>A0ABN1LCT9</accession>